<dbReference type="PROSITE" id="PS51892">
    <property type="entry name" value="SUBTILASE"/>
    <property type="match status" value="1"/>
</dbReference>
<feature type="domain" description="Peptidase S8/S53" evidence="8">
    <location>
        <begin position="174"/>
        <end position="421"/>
    </location>
</feature>
<evidence type="ECO:0000256" key="2">
    <source>
        <dbReference type="ARBA" id="ARBA00022670"/>
    </source>
</evidence>
<feature type="compositionally biased region" description="Basic and acidic residues" evidence="6">
    <location>
        <begin position="934"/>
        <end position="944"/>
    </location>
</feature>
<evidence type="ECO:0000256" key="5">
    <source>
        <dbReference type="PROSITE-ProRule" id="PRU01240"/>
    </source>
</evidence>
<dbReference type="InterPro" id="IPR034193">
    <property type="entry name" value="PCSK9_ProteinaseK-like"/>
</dbReference>
<dbReference type="PANTHER" id="PTHR43806">
    <property type="entry name" value="PEPTIDASE S8"/>
    <property type="match status" value="1"/>
</dbReference>
<dbReference type="GO" id="GO:0004252">
    <property type="term" value="F:serine-type endopeptidase activity"/>
    <property type="evidence" value="ECO:0007669"/>
    <property type="project" value="UniProtKB-UniRule"/>
</dbReference>
<keyword evidence="4 5" id="KW-0720">Serine protease</keyword>
<evidence type="ECO:0000256" key="1">
    <source>
        <dbReference type="ARBA" id="ARBA00011073"/>
    </source>
</evidence>
<evidence type="ECO:0000313" key="9">
    <source>
        <dbReference type="EMBL" id="KAF3122302.1"/>
    </source>
</evidence>
<feature type="compositionally biased region" description="Polar residues" evidence="6">
    <location>
        <begin position="500"/>
        <end position="520"/>
    </location>
</feature>
<accession>A0A7C8JJQ7</accession>
<feature type="chain" id="PRO_5029004792" description="Peptidase S8/S53 domain-containing protein" evidence="7">
    <location>
        <begin position="22"/>
        <end position="944"/>
    </location>
</feature>
<dbReference type="GO" id="GO:0006508">
    <property type="term" value="P:proteolysis"/>
    <property type="evidence" value="ECO:0007669"/>
    <property type="project" value="UniProtKB-KW"/>
</dbReference>
<dbReference type="InterPro" id="IPR015500">
    <property type="entry name" value="Peptidase_S8_subtilisin-rel"/>
</dbReference>
<comment type="similarity">
    <text evidence="1 5">Belongs to the peptidase S8 family.</text>
</comment>
<evidence type="ECO:0000256" key="6">
    <source>
        <dbReference type="SAM" id="MobiDB-lite"/>
    </source>
</evidence>
<dbReference type="PRINTS" id="PR00723">
    <property type="entry name" value="SUBTILISIN"/>
</dbReference>
<evidence type="ECO:0000256" key="3">
    <source>
        <dbReference type="ARBA" id="ARBA00022801"/>
    </source>
</evidence>
<dbReference type="InterPro" id="IPR050131">
    <property type="entry name" value="Peptidase_S8_subtilisin-like"/>
</dbReference>
<keyword evidence="7" id="KW-0732">Signal</keyword>
<feature type="active site" description="Charge relay system" evidence="5">
    <location>
        <position position="183"/>
    </location>
</feature>
<keyword evidence="3 5" id="KW-0378">Hydrolase</keyword>
<dbReference type="CDD" id="cd04077">
    <property type="entry name" value="Peptidases_S8_PCSK9_ProteinaseK_like"/>
    <property type="match status" value="1"/>
</dbReference>
<name>A0A7C8JJQ7_ORBOL</name>
<dbReference type="PANTHER" id="PTHR43806:SF11">
    <property type="entry name" value="CEREVISIN-RELATED"/>
    <property type="match status" value="1"/>
</dbReference>
<feature type="active site" description="Charge relay system" evidence="5">
    <location>
        <position position="378"/>
    </location>
</feature>
<evidence type="ECO:0000259" key="8">
    <source>
        <dbReference type="Pfam" id="PF00082"/>
    </source>
</evidence>
<feature type="compositionally biased region" description="Basic and acidic residues" evidence="6">
    <location>
        <begin position="910"/>
        <end position="927"/>
    </location>
</feature>
<dbReference type="InterPro" id="IPR023828">
    <property type="entry name" value="Peptidase_S8_Ser-AS"/>
</dbReference>
<feature type="region of interest" description="Disordered" evidence="6">
    <location>
        <begin position="500"/>
        <end position="523"/>
    </location>
</feature>
<feature type="region of interest" description="Disordered" evidence="6">
    <location>
        <begin position="893"/>
        <end position="944"/>
    </location>
</feature>
<dbReference type="InterPro" id="IPR036852">
    <property type="entry name" value="Peptidase_S8/S53_dom_sf"/>
</dbReference>
<sequence>MKSLAVISSYLLLCTIPVTFAAPTASRTQTDLQNNESQEDFLFILAEHEKRSLGEVIDEMGLDHTKATTFGTHMRGFSISLPESHAHDIASLQNIEFMQRNHKRSGPVSNSGLKARDMINSASFALSKRQADALVEQTTAPWGLERISQKEKIELGDRRVDDLFFKYHFDRLSGDGVDVYSIDSGINIDHVDFNGRAKMIFTAFGDDGKDDHGHGTHTAGTIGSLTYGVAKNVNILGCKVLDASNFGSDAGIIAGIDAALASHLKRKEEPGFKGSVMNMSLGGPAFSPAMSDLLRRALNAGMHIVVASGNENTDACSSDPGRLSTQIPIINVGAIDITDNRWVQSNFGKCVTLHAPGVGIVSTWNTGPRAVMAIDGTSMASPHVAGVVADLLAKNPDLKLDPKGMKELLLSKSQKGGVKGIEKVIPGGDFLLNTGMGDTMSGKMSNETMLLPLCVINPSDAVPAAAMDMGIAASSVGSTSKGRETNSSVSTIATDASTSVDRYSSSPTATSVAPHTSLQTFDKRPRDPVNPEFFYSSKMRVECRHPEWTLNSKIKVLIADYDEGRHLAPPNMVGYQDTVPPYLPHVLYFRQWAAIIRKFKKQLEVVQDQKVQWREYDNLLRKIRYDQGNCRSCLCDAQGSITFVPRPSPQPLQKGRGGNRIDCNAGYWAILCEWFYGCYCSVILENNDPSVEHIRQGLTWHAFQDAFNQIPDYIREDPLNRDFRWVVPEWLAEHPDQTIGYDPSFRVNVASPDEQPYFLEGPREVLPLYPNAALGIHQEAVPNLPPDDPYFHPPPPPEGPYYDPNYQGGGQPQADPFPADIEAYARQQASLWPLPDANQPLPPGQDAPSFFPMDIPPDYGNYPIDDGTGGGGGYYYGYPPGYNYGYPPGYDDNWPQGGGDGSGPGSGFPKKREVKFENSKAGDDETAHGIGEVDQGRREIAATA</sequence>
<dbReference type="FunFam" id="3.40.50.200:FF:000007">
    <property type="entry name" value="Subtilisin-like serine protease"/>
    <property type="match status" value="1"/>
</dbReference>
<proteinExistence type="inferred from homology"/>
<evidence type="ECO:0000256" key="4">
    <source>
        <dbReference type="ARBA" id="ARBA00022825"/>
    </source>
</evidence>
<reference evidence="9 10" key="1">
    <citation type="submission" date="2019-06" db="EMBL/GenBank/DDBJ databases">
        <authorList>
            <person name="Palmer J.M."/>
        </authorList>
    </citation>
    <scope>NUCLEOTIDE SEQUENCE [LARGE SCALE GENOMIC DNA]</scope>
    <source>
        <strain evidence="9 10">TWF703</strain>
    </source>
</reference>
<dbReference type="Proteomes" id="UP000480548">
    <property type="component" value="Unassembled WGS sequence"/>
</dbReference>
<dbReference type="EMBL" id="WIQZ01000122">
    <property type="protein sequence ID" value="KAF3122302.1"/>
    <property type="molecule type" value="Genomic_DNA"/>
</dbReference>
<keyword evidence="2 5" id="KW-0645">Protease</keyword>
<evidence type="ECO:0000256" key="7">
    <source>
        <dbReference type="SAM" id="SignalP"/>
    </source>
</evidence>
<comment type="caution">
    <text evidence="9">The sequence shown here is derived from an EMBL/GenBank/DDBJ whole genome shotgun (WGS) entry which is preliminary data.</text>
</comment>
<dbReference type="PROSITE" id="PS00138">
    <property type="entry name" value="SUBTILASE_SER"/>
    <property type="match status" value="1"/>
</dbReference>
<organism evidence="9 10">
    <name type="scientific">Orbilia oligospora</name>
    <name type="common">Nematode-trapping fungus</name>
    <name type="synonym">Arthrobotrys oligospora</name>
    <dbReference type="NCBI Taxonomy" id="2813651"/>
    <lineage>
        <taxon>Eukaryota</taxon>
        <taxon>Fungi</taxon>
        <taxon>Dikarya</taxon>
        <taxon>Ascomycota</taxon>
        <taxon>Pezizomycotina</taxon>
        <taxon>Orbiliomycetes</taxon>
        <taxon>Orbiliales</taxon>
        <taxon>Orbiliaceae</taxon>
        <taxon>Orbilia</taxon>
    </lineage>
</organism>
<dbReference type="Gene3D" id="3.40.50.200">
    <property type="entry name" value="Peptidase S8/S53 domain"/>
    <property type="match status" value="1"/>
</dbReference>
<feature type="compositionally biased region" description="Gly residues" evidence="6">
    <location>
        <begin position="896"/>
        <end position="906"/>
    </location>
</feature>
<dbReference type="Pfam" id="PF00082">
    <property type="entry name" value="Peptidase_S8"/>
    <property type="match status" value="1"/>
</dbReference>
<feature type="signal peptide" evidence="7">
    <location>
        <begin position="1"/>
        <end position="21"/>
    </location>
</feature>
<protein>
    <recommendedName>
        <fullName evidence="8">Peptidase S8/S53 domain-containing protein</fullName>
    </recommendedName>
</protein>
<dbReference type="SUPFAM" id="SSF52743">
    <property type="entry name" value="Subtilisin-like"/>
    <property type="match status" value="1"/>
</dbReference>
<gene>
    <name evidence="9" type="ORF">TWF703_001448</name>
</gene>
<dbReference type="AlphaFoldDB" id="A0A7C8JJQ7"/>
<evidence type="ECO:0000313" key="10">
    <source>
        <dbReference type="Proteomes" id="UP000480548"/>
    </source>
</evidence>
<dbReference type="InterPro" id="IPR000209">
    <property type="entry name" value="Peptidase_S8/S53_dom"/>
</dbReference>
<feature type="active site" description="Charge relay system" evidence="5">
    <location>
        <position position="214"/>
    </location>
</feature>